<keyword evidence="5" id="KW-1185">Reference proteome</keyword>
<dbReference type="Gene3D" id="1.10.10.2830">
    <property type="match status" value="1"/>
</dbReference>
<dbReference type="Pfam" id="PF17762">
    <property type="entry name" value="HTH_ParB"/>
    <property type="match status" value="1"/>
</dbReference>
<dbReference type="RefSeq" id="WP_345196890.1">
    <property type="nucleotide sequence ID" value="NZ_BAABFL010000413.1"/>
</dbReference>
<proteinExistence type="inferred from homology"/>
<dbReference type="SMART" id="SM00470">
    <property type="entry name" value="ParB"/>
    <property type="match status" value="1"/>
</dbReference>
<dbReference type="EMBL" id="BAABFL010000413">
    <property type="protein sequence ID" value="GAA4650670.1"/>
    <property type="molecule type" value="Genomic_DNA"/>
</dbReference>
<dbReference type="InterPro" id="IPR003115">
    <property type="entry name" value="ParB_N"/>
</dbReference>
<dbReference type="Proteomes" id="UP001500604">
    <property type="component" value="Unassembled WGS sequence"/>
</dbReference>
<comment type="similarity">
    <text evidence="1">Belongs to the ParB family.</text>
</comment>
<keyword evidence="2" id="KW-0159">Chromosome partition</keyword>
<accession>A0ABP8V3J1</accession>
<feature type="domain" description="ParB-like N-terminal" evidence="3">
    <location>
        <begin position="22"/>
        <end position="115"/>
    </location>
</feature>
<protein>
    <recommendedName>
        <fullName evidence="3">ParB-like N-terminal domain-containing protein</fullName>
    </recommendedName>
</protein>
<reference evidence="5" key="1">
    <citation type="journal article" date="2019" name="Int. J. Syst. Evol. Microbiol.">
        <title>The Global Catalogue of Microorganisms (GCM) 10K type strain sequencing project: providing services to taxonomists for standard genome sequencing and annotation.</title>
        <authorList>
            <consortium name="The Broad Institute Genomics Platform"/>
            <consortium name="The Broad Institute Genome Sequencing Center for Infectious Disease"/>
            <person name="Wu L."/>
            <person name="Ma J."/>
        </authorList>
    </citation>
    <scope>NUCLEOTIDE SEQUENCE [LARGE SCALE GENOMIC DNA]</scope>
    <source>
        <strain evidence="5">JCM 17805</strain>
    </source>
</reference>
<dbReference type="PANTHER" id="PTHR33375:SF1">
    <property type="entry name" value="CHROMOSOME-PARTITIONING PROTEIN PARB-RELATED"/>
    <property type="match status" value="1"/>
</dbReference>
<sequence length="577" mass="63093">MQAAISINNQFNYASVSDGSVMRIPLSDIDEFHLKNVRRKRDDKKFTELKNDISRHGVINGITVRPHPDQSGRVEILAGYGRWEASKELGISDIPATIKRVDDKEAIAIGLSENINREDLSFFDEAVAAQRYVSLYDGDVEEAAKSLGWTAAKVRARLVIMSCAPVVLSALDDGSIKLGHAEILSQFTHKLQEGTLEKIIAEKWTVEKLRERAGKAQRLLSTAKFDVTDCQKCQHNSDLQSGLFDTHVGKAKCGNLPCFKAKTEQWLNEVRKPELEAEYGTVLIAIEKPESDRFTVSPANVGADQYQSGCTGCAKNAVILKDGINNDCGSIIPDQCIDSECHRKCVKAFKDSLKAPKVHATDKPAGAAKVDTAPEKKAAAKIEQKTPKAVIEDYRGQVRQISATHMLNNAGFKLGVMLASICKASGYKPSIDALKGATRFNAMIQACVSLDIKLIQNEINAAIAFMASESADNNQPDHEFTDLMIGCLSVLDDAEQKVIEAWKPEKASLSKLTKHGLIALCNQVGLSTAYDIAHGDNAFEKLAAGSKAEFVKGVIGFKFDWSHHAPAEMLKLIPNKN</sequence>
<organism evidence="4 5">
    <name type="scientific">Kistimonas scapharcae</name>
    <dbReference type="NCBI Taxonomy" id="1036133"/>
    <lineage>
        <taxon>Bacteria</taxon>
        <taxon>Pseudomonadati</taxon>
        <taxon>Pseudomonadota</taxon>
        <taxon>Gammaproteobacteria</taxon>
        <taxon>Oceanospirillales</taxon>
        <taxon>Endozoicomonadaceae</taxon>
        <taxon>Kistimonas</taxon>
    </lineage>
</organism>
<evidence type="ECO:0000313" key="5">
    <source>
        <dbReference type="Proteomes" id="UP001500604"/>
    </source>
</evidence>
<dbReference type="NCBIfam" id="TIGR00180">
    <property type="entry name" value="parB_part"/>
    <property type="match status" value="1"/>
</dbReference>
<dbReference type="InterPro" id="IPR022396">
    <property type="entry name" value="PRTRC_ParB"/>
</dbReference>
<name>A0ABP8V3J1_9GAMM</name>
<evidence type="ECO:0000313" key="4">
    <source>
        <dbReference type="EMBL" id="GAA4650670.1"/>
    </source>
</evidence>
<dbReference type="SUPFAM" id="SSF110849">
    <property type="entry name" value="ParB/Sulfiredoxin"/>
    <property type="match status" value="1"/>
</dbReference>
<evidence type="ECO:0000256" key="2">
    <source>
        <dbReference type="ARBA" id="ARBA00022829"/>
    </source>
</evidence>
<dbReference type="PANTHER" id="PTHR33375">
    <property type="entry name" value="CHROMOSOME-PARTITIONING PROTEIN PARB-RELATED"/>
    <property type="match status" value="1"/>
</dbReference>
<dbReference type="Pfam" id="PF02195">
    <property type="entry name" value="ParB_N"/>
    <property type="match status" value="1"/>
</dbReference>
<dbReference type="Gene3D" id="3.90.1530.30">
    <property type="match status" value="1"/>
</dbReference>
<dbReference type="InterPro" id="IPR036086">
    <property type="entry name" value="ParB/Sulfiredoxin_sf"/>
</dbReference>
<gene>
    <name evidence="4" type="ORF">GCM10023116_29530</name>
</gene>
<dbReference type="InterPro" id="IPR004437">
    <property type="entry name" value="ParB/RepB/Spo0J"/>
</dbReference>
<dbReference type="NCBIfam" id="TIGR03734">
    <property type="entry name" value="PRTRC_parB"/>
    <property type="match status" value="1"/>
</dbReference>
<dbReference type="InterPro" id="IPR050336">
    <property type="entry name" value="Chromosome_partition/occlusion"/>
</dbReference>
<evidence type="ECO:0000259" key="3">
    <source>
        <dbReference type="SMART" id="SM00470"/>
    </source>
</evidence>
<evidence type="ECO:0000256" key="1">
    <source>
        <dbReference type="ARBA" id="ARBA00006295"/>
    </source>
</evidence>
<comment type="caution">
    <text evidence="4">The sequence shown here is derived from an EMBL/GenBank/DDBJ whole genome shotgun (WGS) entry which is preliminary data.</text>
</comment>
<dbReference type="InterPro" id="IPR041468">
    <property type="entry name" value="HTH_ParB/Spo0J"/>
</dbReference>